<dbReference type="InterPro" id="IPR000160">
    <property type="entry name" value="GGDEF_dom"/>
</dbReference>
<dbReference type="GO" id="GO:0043709">
    <property type="term" value="P:cell adhesion involved in single-species biofilm formation"/>
    <property type="evidence" value="ECO:0007669"/>
    <property type="project" value="TreeGrafter"/>
</dbReference>
<dbReference type="PANTHER" id="PTHR45138:SF9">
    <property type="entry name" value="DIGUANYLATE CYCLASE DGCM-RELATED"/>
    <property type="match status" value="1"/>
</dbReference>
<feature type="modified residue" description="4-aspartylphosphate" evidence="3">
    <location>
        <position position="177"/>
    </location>
</feature>
<dbReference type="InterPro" id="IPR050469">
    <property type="entry name" value="Diguanylate_Cyclase"/>
</dbReference>
<dbReference type="PATRIC" id="fig|1193502.14.peg.871"/>
<dbReference type="Pfam" id="PF00990">
    <property type="entry name" value="GGDEF"/>
    <property type="match status" value="1"/>
</dbReference>
<dbReference type="Pfam" id="PF00072">
    <property type="entry name" value="Response_reg"/>
    <property type="match status" value="2"/>
</dbReference>
<feature type="domain" description="Response regulatory" evidence="4">
    <location>
        <begin position="127"/>
        <end position="244"/>
    </location>
</feature>
<dbReference type="GO" id="GO:0005886">
    <property type="term" value="C:plasma membrane"/>
    <property type="evidence" value="ECO:0007669"/>
    <property type="project" value="TreeGrafter"/>
</dbReference>
<evidence type="ECO:0000259" key="4">
    <source>
        <dbReference type="PROSITE" id="PS50110"/>
    </source>
</evidence>
<dbReference type="InterPro" id="IPR011006">
    <property type="entry name" value="CheY-like_superfamily"/>
</dbReference>
<dbReference type="AlphaFoldDB" id="A0A1D7TIF1"/>
<dbReference type="InterPro" id="IPR029787">
    <property type="entry name" value="Nucleotide_cyclase"/>
</dbReference>
<dbReference type="STRING" id="1193502.SHALO_0863"/>
<accession>A0A1D7TIF1</accession>
<dbReference type="PROSITE" id="PS50887">
    <property type="entry name" value="GGDEF"/>
    <property type="match status" value="1"/>
</dbReference>
<feature type="modified residue" description="4-aspartylphosphate" evidence="3">
    <location>
        <position position="56"/>
    </location>
</feature>
<dbReference type="PANTHER" id="PTHR45138">
    <property type="entry name" value="REGULATORY COMPONENTS OF SENSORY TRANSDUCTION SYSTEM"/>
    <property type="match status" value="1"/>
</dbReference>
<dbReference type="Proteomes" id="UP000094609">
    <property type="component" value="Chromosome"/>
</dbReference>
<feature type="domain" description="Response regulatory" evidence="4">
    <location>
        <begin position="5"/>
        <end position="119"/>
    </location>
</feature>
<proteinExistence type="predicted"/>
<dbReference type="RefSeq" id="WP_025344033.1">
    <property type="nucleotide sequence ID" value="NZ_CP017111.1"/>
</dbReference>
<evidence type="ECO:0000313" key="6">
    <source>
        <dbReference type="EMBL" id="AOO64644.1"/>
    </source>
</evidence>
<organism evidence="6 7">
    <name type="scientific">Sulfurospirillum halorespirans DSM 13726</name>
    <dbReference type="NCBI Taxonomy" id="1193502"/>
    <lineage>
        <taxon>Bacteria</taxon>
        <taxon>Pseudomonadati</taxon>
        <taxon>Campylobacterota</taxon>
        <taxon>Epsilonproteobacteria</taxon>
        <taxon>Campylobacterales</taxon>
        <taxon>Sulfurospirillaceae</taxon>
        <taxon>Sulfurospirillum</taxon>
    </lineage>
</organism>
<dbReference type="PROSITE" id="PS50110">
    <property type="entry name" value="RESPONSE_REGULATORY"/>
    <property type="match status" value="2"/>
</dbReference>
<evidence type="ECO:0000256" key="2">
    <source>
        <dbReference type="ARBA" id="ARBA00034247"/>
    </source>
</evidence>
<feature type="domain" description="GGDEF" evidence="5">
    <location>
        <begin position="287"/>
        <end position="417"/>
    </location>
</feature>
<dbReference type="CDD" id="cd01949">
    <property type="entry name" value="GGDEF"/>
    <property type="match status" value="1"/>
</dbReference>
<dbReference type="NCBIfam" id="TIGR00254">
    <property type="entry name" value="GGDEF"/>
    <property type="match status" value="1"/>
</dbReference>
<dbReference type="Gene3D" id="3.30.70.270">
    <property type="match status" value="1"/>
</dbReference>
<dbReference type="GO" id="GO:0052621">
    <property type="term" value="F:diguanylate cyclase activity"/>
    <property type="evidence" value="ECO:0007669"/>
    <property type="project" value="UniProtKB-EC"/>
</dbReference>
<dbReference type="SMART" id="SM00267">
    <property type="entry name" value="GGDEF"/>
    <property type="match status" value="1"/>
</dbReference>
<dbReference type="SUPFAM" id="SSF55073">
    <property type="entry name" value="Nucleotide cyclase"/>
    <property type="match status" value="1"/>
</dbReference>
<keyword evidence="7" id="KW-1185">Reference proteome</keyword>
<dbReference type="GO" id="GO:1902201">
    <property type="term" value="P:negative regulation of bacterial-type flagellum-dependent cell motility"/>
    <property type="evidence" value="ECO:0007669"/>
    <property type="project" value="TreeGrafter"/>
</dbReference>
<keyword evidence="3" id="KW-0597">Phosphoprotein</keyword>
<reference evidence="7" key="1">
    <citation type="submission" date="2016-08" db="EMBL/GenBank/DDBJ databases">
        <title>Complete genome sequence of the organohalide-respiring Epsilonproteobacterium Sulfurospirillum halorespirans.</title>
        <authorList>
            <person name="Goris T."/>
            <person name="Zimmermann J."/>
            <person name="Schenz B."/>
            <person name="Lemos M."/>
            <person name="Hackermueller J."/>
            <person name="Diekert G."/>
        </authorList>
    </citation>
    <scope>NUCLEOTIDE SEQUENCE [LARGE SCALE GENOMIC DNA]</scope>
    <source>
        <strain>DSM 13726</strain>
        <strain evidence="7">PCE-M2</strain>
    </source>
</reference>
<evidence type="ECO:0000259" key="5">
    <source>
        <dbReference type="PROSITE" id="PS50887"/>
    </source>
</evidence>
<gene>
    <name evidence="6" type="ORF">SHALO_0863</name>
</gene>
<protein>
    <recommendedName>
        <fullName evidence="1">diguanylate cyclase</fullName>
        <ecNumber evidence="1">2.7.7.65</ecNumber>
    </recommendedName>
</protein>
<dbReference type="InterPro" id="IPR001789">
    <property type="entry name" value="Sig_transdc_resp-reg_receiver"/>
</dbReference>
<dbReference type="Gene3D" id="3.40.50.2300">
    <property type="match status" value="2"/>
</dbReference>
<dbReference type="InterPro" id="IPR043128">
    <property type="entry name" value="Rev_trsase/Diguanyl_cyclase"/>
</dbReference>
<dbReference type="SMART" id="SM00448">
    <property type="entry name" value="REC"/>
    <property type="match status" value="2"/>
</dbReference>
<dbReference type="EC" id="2.7.7.65" evidence="1"/>
<comment type="catalytic activity">
    <reaction evidence="2">
        <text>2 GTP = 3',3'-c-di-GMP + 2 diphosphate</text>
        <dbReference type="Rhea" id="RHEA:24898"/>
        <dbReference type="ChEBI" id="CHEBI:33019"/>
        <dbReference type="ChEBI" id="CHEBI:37565"/>
        <dbReference type="ChEBI" id="CHEBI:58805"/>
        <dbReference type="EC" id="2.7.7.65"/>
    </reaction>
</comment>
<dbReference type="SUPFAM" id="SSF52172">
    <property type="entry name" value="CheY-like"/>
    <property type="match status" value="2"/>
</dbReference>
<sequence>MAREKILIVEDNKALSKLIVKKMEASLNFDVDAAYSFEEAQTIVEKNNDYFVALLDLNLPDAPDGEVVDMILSYKIPSIILTGSMDQEIREKILKKDVIDYVYKGNIDDVNYIFTLIERLHKNRDIKVMIVDDSMATRSQIKSLLHHQMFKVLVAAHGEEALAFLKDNPDIKLILTDYLMPVIDGVELTKEVRKLYNKNELSIIAMTASNQELISAKFLKIGVNDFINKPFLREEIACRINNSLDALEYIAKIKEMAQNDFLSGLSNRRHFFEVMREYFHEAKKRDESFAIALIDVDNFKQINDTLGHHVGDTVIVELAKALSKHLTHDHFIARWGGDEFCVVLKNIEQKKALEFFIKLKSAISGLHIKTKEKKEVSVNISIGVTFGDLESVEEMINQADKALYISKKNGRNRVEVA</sequence>
<name>A0A1D7TIF1_9BACT</name>
<dbReference type="GO" id="GO:0000160">
    <property type="term" value="P:phosphorelay signal transduction system"/>
    <property type="evidence" value="ECO:0007669"/>
    <property type="project" value="InterPro"/>
</dbReference>
<evidence type="ECO:0000256" key="1">
    <source>
        <dbReference type="ARBA" id="ARBA00012528"/>
    </source>
</evidence>
<dbReference type="EMBL" id="CP017111">
    <property type="protein sequence ID" value="AOO64644.1"/>
    <property type="molecule type" value="Genomic_DNA"/>
</dbReference>
<evidence type="ECO:0000256" key="3">
    <source>
        <dbReference type="PROSITE-ProRule" id="PRU00169"/>
    </source>
</evidence>
<dbReference type="FunFam" id="3.30.70.270:FF:000001">
    <property type="entry name" value="Diguanylate cyclase domain protein"/>
    <property type="match status" value="1"/>
</dbReference>
<evidence type="ECO:0000313" key="7">
    <source>
        <dbReference type="Proteomes" id="UP000094609"/>
    </source>
</evidence>
<dbReference type="KEGG" id="shal:SHALO_0863"/>